<organism evidence="2 3">
    <name type="scientific">Halobellus salinus</name>
    <dbReference type="NCBI Taxonomy" id="931585"/>
    <lineage>
        <taxon>Archaea</taxon>
        <taxon>Methanobacteriati</taxon>
        <taxon>Methanobacteriota</taxon>
        <taxon>Stenosarchaea group</taxon>
        <taxon>Halobacteria</taxon>
        <taxon>Halobacteriales</taxon>
        <taxon>Haloferacaceae</taxon>
        <taxon>Halobellus</taxon>
    </lineage>
</organism>
<dbReference type="AlphaFoldDB" id="A0A830ELK6"/>
<dbReference type="Proteomes" id="UP000653099">
    <property type="component" value="Unassembled WGS sequence"/>
</dbReference>
<reference evidence="2" key="2">
    <citation type="submission" date="2020-09" db="EMBL/GenBank/DDBJ databases">
        <authorList>
            <person name="Sun Q."/>
            <person name="Ohkuma M."/>
        </authorList>
    </citation>
    <scope>NUCLEOTIDE SEQUENCE</scope>
    <source>
        <strain evidence="2">JCM 14359</strain>
    </source>
</reference>
<comment type="caution">
    <text evidence="2">The sequence shown here is derived from an EMBL/GenBank/DDBJ whole genome shotgun (WGS) entry which is preliminary data.</text>
</comment>
<name>A0A830ELK6_9EURY</name>
<accession>A0A830ELK6</accession>
<dbReference type="Gene3D" id="1.20.120.680">
    <property type="entry name" value="Formiminotetrahydrofolate cyclodeaminase monomer, up-and-down helical bundle"/>
    <property type="match status" value="1"/>
</dbReference>
<dbReference type="EMBL" id="BMOC01000005">
    <property type="protein sequence ID" value="GGJ02804.1"/>
    <property type="molecule type" value="Genomic_DNA"/>
</dbReference>
<dbReference type="InterPro" id="IPR007044">
    <property type="entry name" value="Cyclodeamin/CycHdrlase"/>
</dbReference>
<evidence type="ECO:0000259" key="1">
    <source>
        <dbReference type="Pfam" id="PF04961"/>
    </source>
</evidence>
<protein>
    <recommendedName>
        <fullName evidence="1">Cyclodeaminase/cyclohydrolase domain-containing protein</fullName>
    </recommendedName>
</protein>
<sequence>MTDDDTPIAEFLDAIASEQVAPAGGTAAAITGATGAALCEMVCVHTIAASDDGAADELSELRSGLRRRRETLLALGAQDAGLVDDLFGDDEEASIRLQRRAAGIPLAVSEAAASVLTDAETAHRRGRSGVAADAKTGAYLADAAVRASLETVRINAAALPDRSFAADLESRARAVKEAVRDARPRLFGGDG</sequence>
<keyword evidence="3" id="KW-1185">Reference proteome</keyword>
<gene>
    <name evidence="2" type="ORF">GCM10008995_10750</name>
</gene>
<dbReference type="GO" id="GO:0003824">
    <property type="term" value="F:catalytic activity"/>
    <property type="evidence" value="ECO:0007669"/>
    <property type="project" value="InterPro"/>
</dbReference>
<dbReference type="InterPro" id="IPR036178">
    <property type="entry name" value="Formintransfe-cycloase-like_sf"/>
</dbReference>
<evidence type="ECO:0000313" key="2">
    <source>
        <dbReference type="EMBL" id="GGJ02804.1"/>
    </source>
</evidence>
<dbReference type="Pfam" id="PF04961">
    <property type="entry name" value="FTCD_C"/>
    <property type="match status" value="1"/>
</dbReference>
<dbReference type="RefSeq" id="WP_188786375.1">
    <property type="nucleotide sequence ID" value="NZ_BMOC01000005.1"/>
</dbReference>
<reference evidence="2" key="1">
    <citation type="journal article" date="2014" name="Int. J. Syst. Evol. Microbiol.">
        <title>Complete genome sequence of Corynebacterium casei LMG S-19264T (=DSM 44701T), isolated from a smear-ripened cheese.</title>
        <authorList>
            <consortium name="US DOE Joint Genome Institute (JGI-PGF)"/>
            <person name="Walter F."/>
            <person name="Albersmeier A."/>
            <person name="Kalinowski J."/>
            <person name="Ruckert C."/>
        </authorList>
    </citation>
    <scope>NUCLEOTIDE SEQUENCE</scope>
    <source>
        <strain evidence="2">JCM 14359</strain>
    </source>
</reference>
<evidence type="ECO:0000313" key="3">
    <source>
        <dbReference type="Proteomes" id="UP000653099"/>
    </source>
</evidence>
<dbReference type="SUPFAM" id="SSF101262">
    <property type="entry name" value="Methenyltetrahydrofolate cyclohydrolase-like"/>
    <property type="match status" value="1"/>
</dbReference>
<feature type="domain" description="Cyclodeaminase/cyclohydrolase" evidence="1">
    <location>
        <begin position="8"/>
        <end position="173"/>
    </location>
</feature>
<dbReference type="OrthoDB" id="214546at2157"/>
<proteinExistence type="predicted"/>